<feature type="region of interest" description="Disordered" evidence="2">
    <location>
        <begin position="168"/>
        <end position="202"/>
    </location>
</feature>
<evidence type="ECO:0000313" key="3">
    <source>
        <dbReference type="EMBL" id="GAA5805072.1"/>
    </source>
</evidence>
<dbReference type="Proteomes" id="UP001476247">
    <property type="component" value="Unassembled WGS sequence"/>
</dbReference>
<feature type="coiled-coil region" evidence="1">
    <location>
        <begin position="104"/>
        <end position="137"/>
    </location>
</feature>
<evidence type="ECO:0000256" key="1">
    <source>
        <dbReference type="SAM" id="Coils"/>
    </source>
</evidence>
<evidence type="ECO:0000256" key="2">
    <source>
        <dbReference type="SAM" id="MobiDB-lite"/>
    </source>
</evidence>
<comment type="caution">
    <text evidence="3">The sequence shown here is derived from an EMBL/GenBank/DDBJ whole genome shotgun (WGS) entry which is preliminary data.</text>
</comment>
<gene>
    <name evidence="3" type="ORF">HPULCUR_010585</name>
</gene>
<keyword evidence="1" id="KW-0175">Coiled coil</keyword>
<accession>A0ABP9YFL8</accession>
<organism evidence="3 4">
    <name type="scientific">Helicostylum pulchrum</name>
    <dbReference type="NCBI Taxonomy" id="562976"/>
    <lineage>
        <taxon>Eukaryota</taxon>
        <taxon>Fungi</taxon>
        <taxon>Fungi incertae sedis</taxon>
        <taxon>Mucoromycota</taxon>
        <taxon>Mucoromycotina</taxon>
        <taxon>Mucoromycetes</taxon>
        <taxon>Mucorales</taxon>
        <taxon>Mucorineae</taxon>
        <taxon>Mucoraceae</taxon>
        <taxon>Helicostylum</taxon>
    </lineage>
</organism>
<name>A0ABP9YFL8_9FUNG</name>
<protein>
    <submittedName>
        <fullName evidence="3">Uncharacterized protein</fullName>
    </submittedName>
</protein>
<dbReference type="EMBL" id="BAABUJ010000041">
    <property type="protein sequence ID" value="GAA5805072.1"/>
    <property type="molecule type" value="Genomic_DNA"/>
</dbReference>
<keyword evidence="4" id="KW-1185">Reference proteome</keyword>
<sequence>MMLFSLHSIFAQPTTIQADNKLLKYVQKIKVCDFSIVDYFQYFGFKERHLANATFKELISAVLTHPKAEKHLIHFAESHYINDFAVLDSDDAIMFWAEKVKKSIENINVEIDIKNKKLEALNELDKVNNLLKVKEKQICMPTNNRQKMSAPVKEEKMRDGKVEAYDEGAVEEETEMTGITERPSAPRQALQNQPQAAPKSPPKLIDDINIGIFLTNIKPVSQNNQWTVGNRNMMKAWTIFKTKCAEQSLRGGISVADDVQSIL</sequence>
<proteinExistence type="predicted"/>
<reference evidence="3 4" key="1">
    <citation type="submission" date="2024-04" db="EMBL/GenBank/DDBJ databases">
        <title>genome sequences of Mucor flavus KT1a and Helicostylum pulchrum KT1b strains isolation_sourced from the surface of a dry-aged beef.</title>
        <authorList>
            <person name="Toyotome T."/>
            <person name="Hosono M."/>
            <person name="Torimaru M."/>
            <person name="Fukuda K."/>
            <person name="Mikami N."/>
        </authorList>
    </citation>
    <scope>NUCLEOTIDE SEQUENCE [LARGE SCALE GENOMIC DNA]</scope>
    <source>
        <strain evidence="3 4">KT1b</strain>
    </source>
</reference>
<evidence type="ECO:0000313" key="4">
    <source>
        <dbReference type="Proteomes" id="UP001476247"/>
    </source>
</evidence>